<keyword evidence="3" id="KW-0540">Nuclease</keyword>
<accession>A0ABY5VJB4</accession>
<comment type="similarity">
    <text evidence="1">Belongs to the HicA mRNA interferase family.</text>
</comment>
<evidence type="ECO:0000256" key="3">
    <source>
        <dbReference type="ARBA" id="ARBA00022722"/>
    </source>
</evidence>
<evidence type="ECO:0000256" key="7">
    <source>
        <dbReference type="ARBA" id="ARBA00023016"/>
    </source>
</evidence>
<reference evidence="8" key="1">
    <citation type="journal article" date="2022" name="Cell">
        <title>Design, construction, and in vivo augmentation of a complex gut microbiome.</title>
        <authorList>
            <person name="Cheng A.G."/>
            <person name="Ho P.Y."/>
            <person name="Aranda-Diaz A."/>
            <person name="Jain S."/>
            <person name="Yu F.B."/>
            <person name="Meng X."/>
            <person name="Wang M."/>
            <person name="Iakiviak M."/>
            <person name="Nagashima K."/>
            <person name="Zhao A."/>
            <person name="Murugkar P."/>
            <person name="Patil A."/>
            <person name="Atabakhsh K."/>
            <person name="Weakley A."/>
            <person name="Yan J."/>
            <person name="Brumbaugh A.R."/>
            <person name="Higginbottom S."/>
            <person name="Dimas A."/>
            <person name="Shiver A.L."/>
            <person name="Deutschbauer A."/>
            <person name="Neff N."/>
            <person name="Sonnenburg J.L."/>
            <person name="Huang K.C."/>
            <person name="Fischbach M.A."/>
        </authorList>
    </citation>
    <scope>NUCLEOTIDE SEQUENCE</scope>
    <source>
        <strain evidence="8">DSM 19829</strain>
    </source>
</reference>
<dbReference type="Gene3D" id="3.30.920.30">
    <property type="entry name" value="Hypothetical protein"/>
    <property type="match status" value="1"/>
</dbReference>
<organism evidence="8 9">
    <name type="scientific">Ruminococcus gauvreauii</name>
    <dbReference type="NCBI Taxonomy" id="438033"/>
    <lineage>
        <taxon>Bacteria</taxon>
        <taxon>Bacillati</taxon>
        <taxon>Bacillota</taxon>
        <taxon>Clostridia</taxon>
        <taxon>Eubacteriales</taxon>
        <taxon>Oscillospiraceae</taxon>
        <taxon>Ruminococcus</taxon>
    </lineage>
</organism>
<evidence type="ECO:0000256" key="4">
    <source>
        <dbReference type="ARBA" id="ARBA00022759"/>
    </source>
</evidence>
<dbReference type="Proteomes" id="UP001060164">
    <property type="component" value="Chromosome"/>
</dbReference>
<keyword evidence="2" id="KW-1277">Toxin-antitoxin system</keyword>
<keyword evidence="5" id="KW-0378">Hydrolase</keyword>
<dbReference type="RefSeq" id="WP_242830275.1">
    <property type="nucleotide sequence ID" value="NZ_CABLBR010000019.1"/>
</dbReference>
<dbReference type="InterPro" id="IPR038570">
    <property type="entry name" value="HicA_sf"/>
</dbReference>
<dbReference type="EMBL" id="CP102290">
    <property type="protein sequence ID" value="UWP60417.1"/>
    <property type="molecule type" value="Genomic_DNA"/>
</dbReference>
<evidence type="ECO:0000313" key="8">
    <source>
        <dbReference type="EMBL" id="UWP60417.1"/>
    </source>
</evidence>
<keyword evidence="7" id="KW-0346">Stress response</keyword>
<evidence type="ECO:0000256" key="5">
    <source>
        <dbReference type="ARBA" id="ARBA00022801"/>
    </source>
</evidence>
<evidence type="ECO:0000256" key="6">
    <source>
        <dbReference type="ARBA" id="ARBA00022884"/>
    </source>
</evidence>
<keyword evidence="4" id="KW-0255">Endonuclease</keyword>
<dbReference type="InterPro" id="IPR012933">
    <property type="entry name" value="HicA_mRNA_interferase"/>
</dbReference>
<keyword evidence="9" id="KW-1185">Reference proteome</keyword>
<protein>
    <submittedName>
        <fullName evidence="8">Type II toxin-antitoxin system HicA family toxin</fullName>
    </submittedName>
</protein>
<name>A0ABY5VJB4_9FIRM</name>
<proteinExistence type="inferred from homology"/>
<keyword evidence="6" id="KW-0694">RNA-binding</keyword>
<dbReference type="Pfam" id="PF07927">
    <property type="entry name" value="HicA_toxin"/>
    <property type="match status" value="1"/>
</dbReference>
<evidence type="ECO:0000256" key="2">
    <source>
        <dbReference type="ARBA" id="ARBA00022649"/>
    </source>
</evidence>
<dbReference type="SUPFAM" id="SSF54786">
    <property type="entry name" value="YcfA/nrd intein domain"/>
    <property type="match status" value="1"/>
</dbReference>
<evidence type="ECO:0000313" key="9">
    <source>
        <dbReference type="Proteomes" id="UP001060164"/>
    </source>
</evidence>
<gene>
    <name evidence="8" type="ORF">NQ502_05085</name>
</gene>
<evidence type="ECO:0000256" key="1">
    <source>
        <dbReference type="ARBA" id="ARBA00006620"/>
    </source>
</evidence>
<sequence length="74" mass="8490">MGFEPVSGIFQGSAYLRHFPRKPRIYCVYGWEIRRINGSHHFLQKDGKTEVVPIHGKDVPKGLLNTILKRTGLK</sequence>